<dbReference type="STRING" id="857967.G0QPC9"/>
<keyword evidence="12" id="KW-1185">Reference proteome</keyword>
<feature type="coiled-coil region" evidence="6">
    <location>
        <begin position="516"/>
        <end position="571"/>
    </location>
</feature>
<dbReference type="Pfam" id="PF00271">
    <property type="entry name" value="Helicase_C"/>
    <property type="match status" value="1"/>
</dbReference>
<feature type="region of interest" description="Disordered" evidence="7">
    <location>
        <begin position="805"/>
        <end position="847"/>
    </location>
</feature>
<proteinExistence type="predicted"/>
<keyword evidence="3" id="KW-0347">Helicase</keyword>
<feature type="compositionally biased region" description="Polar residues" evidence="7">
    <location>
        <begin position="805"/>
        <end position="820"/>
    </location>
</feature>
<dbReference type="RefSeq" id="XP_004036915.1">
    <property type="nucleotide sequence ID" value="XM_004036867.1"/>
</dbReference>
<dbReference type="Pfam" id="PF00270">
    <property type="entry name" value="DEAD"/>
    <property type="match status" value="1"/>
</dbReference>
<dbReference type="PROSITE" id="PS51195">
    <property type="entry name" value="Q_MOTIF"/>
    <property type="match status" value="1"/>
</dbReference>
<dbReference type="Gene3D" id="3.40.50.300">
    <property type="entry name" value="P-loop containing nucleotide triphosphate hydrolases"/>
    <property type="match status" value="2"/>
</dbReference>
<dbReference type="Proteomes" id="UP000008983">
    <property type="component" value="Unassembled WGS sequence"/>
</dbReference>
<evidence type="ECO:0000256" key="7">
    <source>
        <dbReference type="SAM" id="MobiDB-lite"/>
    </source>
</evidence>
<evidence type="ECO:0008006" key="13">
    <source>
        <dbReference type="Google" id="ProtNLM"/>
    </source>
</evidence>
<evidence type="ECO:0000313" key="11">
    <source>
        <dbReference type="EMBL" id="EGR32929.1"/>
    </source>
</evidence>
<dbReference type="GO" id="GO:0005829">
    <property type="term" value="C:cytosol"/>
    <property type="evidence" value="ECO:0007669"/>
    <property type="project" value="TreeGrafter"/>
</dbReference>
<reference evidence="11 12" key="1">
    <citation type="submission" date="2011-07" db="EMBL/GenBank/DDBJ databases">
        <authorList>
            <person name="Coyne R."/>
            <person name="Brami D."/>
            <person name="Johnson J."/>
            <person name="Hostetler J."/>
            <person name="Hannick L."/>
            <person name="Clark T."/>
            <person name="Cassidy-Hanley D."/>
            <person name="Inman J."/>
        </authorList>
    </citation>
    <scope>NUCLEOTIDE SEQUENCE [LARGE SCALE GENOMIC DNA]</scope>
    <source>
        <strain evidence="11 12">G5</strain>
    </source>
</reference>
<dbReference type="GO" id="GO:0003676">
    <property type="term" value="F:nucleic acid binding"/>
    <property type="evidence" value="ECO:0007669"/>
    <property type="project" value="InterPro"/>
</dbReference>
<evidence type="ECO:0000313" key="12">
    <source>
        <dbReference type="Proteomes" id="UP000008983"/>
    </source>
</evidence>
<dbReference type="PANTHER" id="PTHR47959:SF8">
    <property type="entry name" value="RNA HELICASE"/>
    <property type="match status" value="1"/>
</dbReference>
<dbReference type="GO" id="GO:0003724">
    <property type="term" value="F:RNA helicase activity"/>
    <property type="evidence" value="ECO:0007669"/>
    <property type="project" value="InterPro"/>
</dbReference>
<evidence type="ECO:0000256" key="4">
    <source>
        <dbReference type="ARBA" id="ARBA00022840"/>
    </source>
</evidence>
<dbReference type="InParanoid" id="G0QPC9"/>
<dbReference type="SMART" id="SM00490">
    <property type="entry name" value="HELICc"/>
    <property type="match status" value="1"/>
</dbReference>
<dbReference type="eggNOG" id="KOG0337">
    <property type="taxonomic scope" value="Eukaryota"/>
</dbReference>
<evidence type="ECO:0000259" key="9">
    <source>
        <dbReference type="PROSITE" id="PS51194"/>
    </source>
</evidence>
<dbReference type="InterPro" id="IPR011545">
    <property type="entry name" value="DEAD/DEAH_box_helicase_dom"/>
</dbReference>
<evidence type="ECO:0000259" key="10">
    <source>
        <dbReference type="PROSITE" id="PS51195"/>
    </source>
</evidence>
<dbReference type="PROSITE" id="PS51194">
    <property type="entry name" value="HELICASE_CTER"/>
    <property type="match status" value="1"/>
</dbReference>
<evidence type="ECO:0000256" key="5">
    <source>
        <dbReference type="PROSITE-ProRule" id="PRU00552"/>
    </source>
</evidence>
<dbReference type="InterPro" id="IPR050079">
    <property type="entry name" value="DEAD_box_RNA_helicase"/>
</dbReference>
<dbReference type="OrthoDB" id="10261375at2759"/>
<keyword evidence="1" id="KW-0547">Nucleotide-binding</keyword>
<dbReference type="EMBL" id="GL983544">
    <property type="protein sequence ID" value="EGR32929.1"/>
    <property type="molecule type" value="Genomic_DNA"/>
</dbReference>
<evidence type="ECO:0000256" key="1">
    <source>
        <dbReference type="ARBA" id="ARBA00022741"/>
    </source>
</evidence>
<gene>
    <name evidence="11" type="ORF">IMG5_066580</name>
</gene>
<feature type="compositionally biased region" description="Gly residues" evidence="7">
    <location>
        <begin position="823"/>
        <end position="847"/>
    </location>
</feature>
<evidence type="ECO:0000256" key="6">
    <source>
        <dbReference type="SAM" id="Coils"/>
    </source>
</evidence>
<protein>
    <recommendedName>
        <fullName evidence="13">RNA helicase</fullName>
    </recommendedName>
</protein>
<dbReference type="GeneID" id="14909098"/>
<keyword evidence="6" id="KW-0175">Coiled coil</keyword>
<organism evidence="11 12">
    <name type="scientific">Ichthyophthirius multifiliis</name>
    <name type="common">White spot disease agent</name>
    <name type="synonym">Ich</name>
    <dbReference type="NCBI Taxonomy" id="5932"/>
    <lineage>
        <taxon>Eukaryota</taxon>
        <taxon>Sar</taxon>
        <taxon>Alveolata</taxon>
        <taxon>Ciliophora</taxon>
        <taxon>Intramacronucleata</taxon>
        <taxon>Oligohymenophorea</taxon>
        <taxon>Hymenostomatida</taxon>
        <taxon>Ophryoglenina</taxon>
        <taxon>Ichthyophthirius</taxon>
    </lineage>
</organism>
<feature type="short sequence motif" description="Q motif" evidence="5">
    <location>
        <begin position="11"/>
        <end position="39"/>
    </location>
</feature>
<dbReference type="PROSITE" id="PS51192">
    <property type="entry name" value="HELICASE_ATP_BIND_1"/>
    <property type="match status" value="1"/>
</dbReference>
<dbReference type="SUPFAM" id="SSF52540">
    <property type="entry name" value="P-loop containing nucleoside triphosphate hydrolases"/>
    <property type="match status" value="1"/>
</dbReference>
<dbReference type="InterPro" id="IPR014001">
    <property type="entry name" value="Helicase_ATP-bd"/>
</dbReference>
<feature type="domain" description="Helicase C-terminal" evidence="9">
    <location>
        <begin position="245"/>
        <end position="393"/>
    </location>
</feature>
<name>G0QPC9_ICHMU</name>
<keyword evidence="4" id="KW-0067">ATP-binding</keyword>
<dbReference type="PANTHER" id="PTHR47959">
    <property type="entry name" value="ATP-DEPENDENT RNA HELICASE RHLE-RELATED"/>
    <property type="match status" value="1"/>
</dbReference>
<dbReference type="InterPro" id="IPR014014">
    <property type="entry name" value="RNA_helicase_DEAD_Q_motif"/>
</dbReference>
<dbReference type="GO" id="GO:0005524">
    <property type="term" value="F:ATP binding"/>
    <property type="evidence" value="ECO:0007669"/>
    <property type="project" value="UniProtKB-KW"/>
</dbReference>
<dbReference type="GO" id="GO:0016787">
    <property type="term" value="F:hydrolase activity"/>
    <property type="evidence" value="ECO:0007669"/>
    <property type="project" value="UniProtKB-KW"/>
</dbReference>
<dbReference type="InterPro" id="IPR027417">
    <property type="entry name" value="P-loop_NTPase"/>
</dbReference>
<dbReference type="AlphaFoldDB" id="G0QPC9"/>
<sequence>MTETIKRKKGGGFESMNLVYPVYKAIKARGFNVPTPIQRKAIPLILEGRDIVACSRTGSGKTAAFVIPLVNKLQTHSRTVGARALIVLPTRELALQITSVLKSFIKFTDLTYSLLVGGHNLEGQFESLAGNPDILIVTPGRLSQLIDETGLTLNKVEFLIFDECDYLFEMGFADQMKTILKKVSQNRQTLMFSATIPEELSSFARAGLKEYVFVKLDSEYTLNENLSLNFLLARNNEKFAILIYLLEKIINYSENTENSTIIFASTKYHVDLVSAVLEKFKIENVSIYGKMDPLARKDQINEFKSKRVNVLVVTDLAARGIDLPHVQNVIHFDLPAQTKIFIHRSGRTGRAGKTGNIYAMVSMNEIMYINEVCYYVGRKISEKEDDFSKKDNNKAYYGVVPSSLIEDTQGKIEILQKEDIEIYKMQQMANNAFIQFLKTRESASKVSVKNQKMINREKINPLFANLVKDEEEKIAFLNQIRHFKPQQCALEIFQQRQIKNAGVLKESDESYAFSGFQQAVQQLKKQEKQFQERKQRQEKISQLRIEIQKQKEEEEEEKEDILSALDEQDVRKMEKEEQEGLNIDENDENIQEDEPDIKLEDEKKPLNIKKKIKKSQILDFRHKDQYINAQQDHFRVKKIEDSSKIQTSDVNAYIVGEDYEDILRNKKKNIWDKKKKQFVRGKQDEVGRIVKDKEDKHHKKQGQVAKEVLKKWQKKNMVKLQKEGETEDSNLVNRVKGMFKKRNLNQKGIYLNDNNNEFKQKGVKNELKNQYQLLKNKKIKKGNKLKNMDRGKRSLIIQRNKQNFKSPNINKTPFISQKSYQKGGRGGRGGRGGIRGKSGRGGFGAKF</sequence>
<dbReference type="SMART" id="SM00487">
    <property type="entry name" value="DEXDc"/>
    <property type="match status" value="1"/>
</dbReference>
<dbReference type="OMA" id="KMAFITC"/>
<dbReference type="CDD" id="cd18787">
    <property type="entry name" value="SF2_C_DEAD"/>
    <property type="match status" value="1"/>
</dbReference>
<accession>G0QPC9</accession>
<evidence type="ECO:0000256" key="2">
    <source>
        <dbReference type="ARBA" id="ARBA00022801"/>
    </source>
</evidence>
<feature type="domain" description="Helicase ATP-binding" evidence="8">
    <location>
        <begin position="42"/>
        <end position="214"/>
    </location>
</feature>
<evidence type="ECO:0000259" key="8">
    <source>
        <dbReference type="PROSITE" id="PS51192"/>
    </source>
</evidence>
<evidence type="ECO:0000256" key="3">
    <source>
        <dbReference type="ARBA" id="ARBA00022806"/>
    </source>
</evidence>
<feature type="domain" description="DEAD-box RNA helicase Q" evidence="10">
    <location>
        <begin position="11"/>
        <end position="39"/>
    </location>
</feature>
<keyword evidence="2" id="KW-0378">Hydrolase</keyword>
<dbReference type="InterPro" id="IPR001650">
    <property type="entry name" value="Helicase_C-like"/>
</dbReference>